<dbReference type="Proteomes" id="UP000556026">
    <property type="component" value="Unassembled WGS sequence"/>
</dbReference>
<evidence type="ECO:0000313" key="3">
    <source>
        <dbReference type="Proteomes" id="UP000556026"/>
    </source>
</evidence>
<keyword evidence="1" id="KW-0812">Transmembrane</keyword>
<evidence type="ECO:0000313" key="2">
    <source>
        <dbReference type="EMBL" id="GFO59441.1"/>
    </source>
</evidence>
<accession>A0A6V8MHG8</accession>
<keyword evidence="1" id="KW-1133">Transmembrane helix</keyword>
<proteinExistence type="predicted"/>
<name>A0A6V8MHG8_9BACT</name>
<evidence type="ECO:0000256" key="1">
    <source>
        <dbReference type="SAM" id="Phobius"/>
    </source>
</evidence>
<comment type="caution">
    <text evidence="2">The sequence shown here is derived from an EMBL/GenBank/DDBJ whole genome shotgun (WGS) entry which is preliminary data.</text>
</comment>
<dbReference type="AlphaFoldDB" id="A0A6V8MHG8"/>
<keyword evidence="3" id="KW-1185">Reference proteome</keyword>
<gene>
    <name evidence="2" type="ORF">GMST_17660</name>
</gene>
<protein>
    <submittedName>
        <fullName evidence="2">Uncharacterized protein</fullName>
    </submittedName>
</protein>
<reference evidence="3" key="1">
    <citation type="submission" date="2020-06" db="EMBL/GenBank/DDBJ databases">
        <title>Draft genomic sequence of Geomonas sp. Red330.</title>
        <authorList>
            <person name="Itoh H."/>
            <person name="Zhenxing X."/>
            <person name="Ushijima N."/>
            <person name="Masuda Y."/>
            <person name="Shiratori Y."/>
            <person name="Senoo K."/>
        </authorList>
    </citation>
    <scope>NUCLEOTIDE SEQUENCE [LARGE SCALE GENOMIC DNA]</scope>
    <source>
        <strain evidence="3">Red330</strain>
    </source>
</reference>
<keyword evidence="1" id="KW-0472">Membrane</keyword>
<dbReference type="EMBL" id="BLXX01000004">
    <property type="protein sequence ID" value="GFO59441.1"/>
    <property type="molecule type" value="Genomic_DNA"/>
</dbReference>
<organism evidence="2 3">
    <name type="scientific">Geomonas silvestris</name>
    <dbReference type="NCBI Taxonomy" id="2740184"/>
    <lineage>
        <taxon>Bacteria</taxon>
        <taxon>Pseudomonadati</taxon>
        <taxon>Thermodesulfobacteriota</taxon>
        <taxon>Desulfuromonadia</taxon>
        <taxon>Geobacterales</taxon>
        <taxon>Geobacteraceae</taxon>
        <taxon>Geomonas</taxon>
    </lineage>
</organism>
<feature type="transmembrane region" description="Helical" evidence="1">
    <location>
        <begin position="46"/>
        <end position="67"/>
    </location>
</feature>
<feature type="transmembrane region" description="Helical" evidence="1">
    <location>
        <begin position="79"/>
        <end position="98"/>
    </location>
</feature>
<dbReference type="RefSeq" id="WP_183354274.1">
    <property type="nucleotide sequence ID" value="NZ_BLXX01000004.1"/>
</dbReference>
<sequence>MRKKTVRSGLKFMLAGVICVIIATFYPAQAADFLMLGIGGEVRLTFLGFFLGGVCGGCGVLVAAAGLVQAGGNEREVRLVPTVVMLISMVVLFFALAYNSFTTPTEAPLLQRGESINI</sequence>